<feature type="transmembrane region" description="Helical" evidence="6">
    <location>
        <begin position="183"/>
        <end position="203"/>
    </location>
</feature>
<feature type="transmembrane region" description="Helical" evidence="6">
    <location>
        <begin position="466"/>
        <end position="487"/>
    </location>
</feature>
<protein>
    <submittedName>
        <fullName evidence="7">Uncharacterized protein</fullName>
    </submittedName>
</protein>
<reference evidence="7" key="1">
    <citation type="submission" date="2022-07" db="EMBL/GenBank/DDBJ databases">
        <title>Genome Sequence of Xylaria arbuscula.</title>
        <authorList>
            <person name="Buettner E."/>
        </authorList>
    </citation>
    <scope>NUCLEOTIDE SEQUENCE</scope>
    <source>
        <strain evidence="7">VT107</strain>
    </source>
</reference>
<dbReference type="PANTHER" id="PTHR30618:SF0">
    <property type="entry name" value="PURINE-URACIL PERMEASE NCS1"/>
    <property type="match status" value="1"/>
</dbReference>
<comment type="similarity">
    <text evidence="2">Belongs to the purine-cytosine permease (2.A.39) family.</text>
</comment>
<feature type="transmembrane region" description="Helical" evidence="6">
    <location>
        <begin position="144"/>
        <end position="163"/>
    </location>
</feature>
<evidence type="ECO:0000313" key="8">
    <source>
        <dbReference type="Proteomes" id="UP001148614"/>
    </source>
</evidence>
<gene>
    <name evidence="7" type="ORF">NPX13_g5718</name>
</gene>
<proteinExistence type="inferred from homology"/>
<evidence type="ECO:0000256" key="6">
    <source>
        <dbReference type="SAM" id="Phobius"/>
    </source>
</evidence>
<dbReference type="Proteomes" id="UP001148614">
    <property type="component" value="Unassembled WGS sequence"/>
</dbReference>
<keyword evidence="8" id="KW-1185">Reference proteome</keyword>
<evidence type="ECO:0000256" key="2">
    <source>
        <dbReference type="ARBA" id="ARBA00008974"/>
    </source>
</evidence>
<comment type="subcellular location">
    <subcellularLocation>
        <location evidence="1">Membrane</location>
        <topology evidence="1">Multi-pass membrane protein</topology>
    </subcellularLocation>
</comment>
<dbReference type="InterPro" id="IPR001248">
    <property type="entry name" value="Pur-cyt_permease"/>
</dbReference>
<feature type="transmembrane region" description="Helical" evidence="6">
    <location>
        <begin position="266"/>
        <end position="288"/>
    </location>
</feature>
<feature type="transmembrane region" description="Helical" evidence="6">
    <location>
        <begin position="114"/>
        <end position="138"/>
    </location>
</feature>
<evidence type="ECO:0000256" key="5">
    <source>
        <dbReference type="ARBA" id="ARBA00023136"/>
    </source>
</evidence>
<sequence>MSDFAILETLTADEWQANDRNSGQAICHYGSIQRTWSSTTSNSKLEYVSMQLTMSTKLKEKASAFRHALTSRVAMVHYLEAPLLPGDDINSESRRWTNRDLALSPPQDRKWNQWTFLAFWVAHAAGAGGWTTGSSLIAVGLEPLSAWLAIASSHILITFLIVLNGRASSRYHIGFPVLARSSFGMWGSYMAIAMRAIVCIIWNGTNSYYGGKCVTVAITAIWPQFGRLPNTLPASAGITTKDFTSFWIFMAVFIAISFVHSRDLRWFYVGKSIFVFVAMHSILIWYLVTAGGVSITTLANSDPPTGSAYVWLVLRVFNSGLGNASSLTVNQGDMTRYAKKPSDALWTTLISYPIASALPALYGILVAACAKKLTGTAFWSVWDVLGFMLEQYPNNHGARFGIFLCATALALAFLAVSGYGYWLAPIAAIMSIDYYIVKKGNINTRDIFVGNSSSRYWFVRGVNPRAVATVLISLVPCLPSFAAQIAPNHLNMTSTGVNFFYISFTFTWTLAALLYYLSYVVFPEKGEIVVEKSLRREQWADDLEREEMAALILGVMEEATVLPKHSSDGTRDDEKVEVAKLANA</sequence>
<feature type="transmembrane region" description="Helical" evidence="6">
    <location>
        <begin position="308"/>
        <end position="329"/>
    </location>
</feature>
<evidence type="ECO:0000256" key="3">
    <source>
        <dbReference type="ARBA" id="ARBA00022692"/>
    </source>
</evidence>
<feature type="transmembrane region" description="Helical" evidence="6">
    <location>
        <begin position="499"/>
        <end position="522"/>
    </location>
</feature>
<dbReference type="EMBL" id="JANPWZ010000932">
    <property type="protein sequence ID" value="KAJ3570479.1"/>
    <property type="molecule type" value="Genomic_DNA"/>
</dbReference>
<evidence type="ECO:0000313" key="7">
    <source>
        <dbReference type="EMBL" id="KAJ3570479.1"/>
    </source>
</evidence>
<feature type="transmembrane region" description="Helical" evidence="6">
    <location>
        <begin position="397"/>
        <end position="415"/>
    </location>
</feature>
<keyword evidence="4 6" id="KW-1133">Transmembrane helix</keyword>
<dbReference type="AlphaFoldDB" id="A0A9W8TL23"/>
<keyword evidence="5 6" id="KW-0472">Membrane</keyword>
<comment type="caution">
    <text evidence="7">The sequence shown here is derived from an EMBL/GenBank/DDBJ whole genome shotgun (WGS) entry which is preliminary data.</text>
</comment>
<name>A0A9W8TL23_9PEZI</name>
<accession>A0A9W8TL23</accession>
<evidence type="ECO:0000256" key="4">
    <source>
        <dbReference type="ARBA" id="ARBA00022989"/>
    </source>
</evidence>
<organism evidence="7 8">
    <name type="scientific">Xylaria arbuscula</name>
    <dbReference type="NCBI Taxonomy" id="114810"/>
    <lineage>
        <taxon>Eukaryota</taxon>
        <taxon>Fungi</taxon>
        <taxon>Dikarya</taxon>
        <taxon>Ascomycota</taxon>
        <taxon>Pezizomycotina</taxon>
        <taxon>Sordariomycetes</taxon>
        <taxon>Xylariomycetidae</taxon>
        <taxon>Xylariales</taxon>
        <taxon>Xylariaceae</taxon>
        <taxon>Xylaria</taxon>
    </lineage>
</organism>
<dbReference type="Pfam" id="PF02133">
    <property type="entry name" value="Transp_cyt_pur"/>
    <property type="match status" value="1"/>
</dbReference>
<keyword evidence="3 6" id="KW-0812">Transmembrane</keyword>
<dbReference type="PANTHER" id="PTHR30618">
    <property type="entry name" value="NCS1 FAMILY PURINE/PYRIMIDINE TRANSPORTER"/>
    <property type="match status" value="1"/>
</dbReference>
<dbReference type="GO" id="GO:0005886">
    <property type="term" value="C:plasma membrane"/>
    <property type="evidence" value="ECO:0007669"/>
    <property type="project" value="TreeGrafter"/>
</dbReference>
<dbReference type="Gene3D" id="1.10.4160.10">
    <property type="entry name" value="Hydantoin permease"/>
    <property type="match status" value="2"/>
</dbReference>
<dbReference type="GO" id="GO:0015205">
    <property type="term" value="F:nucleobase transmembrane transporter activity"/>
    <property type="evidence" value="ECO:0007669"/>
    <property type="project" value="TreeGrafter"/>
</dbReference>
<dbReference type="InterPro" id="IPR045225">
    <property type="entry name" value="Uracil/uridine/allantoin_perm"/>
</dbReference>
<dbReference type="VEuPathDB" id="FungiDB:F4678DRAFT_437544"/>
<evidence type="ECO:0000256" key="1">
    <source>
        <dbReference type="ARBA" id="ARBA00004141"/>
    </source>
</evidence>
<feature type="transmembrane region" description="Helical" evidence="6">
    <location>
        <begin position="243"/>
        <end position="259"/>
    </location>
</feature>